<dbReference type="Proteomes" id="UP000002332">
    <property type="component" value="Plasmid pQBR103"/>
</dbReference>
<name>A4V7Q7_PSEFS</name>
<proteinExistence type="predicted"/>
<protein>
    <submittedName>
        <fullName evidence="1">Uncharacterized protein</fullName>
    </submittedName>
</protein>
<evidence type="ECO:0000313" key="2">
    <source>
        <dbReference type="Proteomes" id="UP000002332"/>
    </source>
</evidence>
<keyword evidence="1" id="KW-0614">Plasmid</keyword>
<geneLocation type="plasmid" evidence="1 2">
    <name>pQBR103</name>
</geneLocation>
<dbReference type="AlphaFoldDB" id="A4V7Q7"/>
<accession>A4V7Q7</accession>
<reference evidence="1 2" key="1">
    <citation type="journal article" date="2007" name="ISME J.">
        <title>Sequence-based analysis of pQBR103; a representative of a unique, transfer-proficient mega plasmid resident in the microbial community of sugar beet.</title>
        <authorList>
            <person name="Tett A."/>
            <person name="Spiers A.J."/>
            <person name="Crossman L.C."/>
            <person name="Ager D."/>
            <person name="Ciric L."/>
            <person name="Dow J.M."/>
            <person name="Fry J.C."/>
            <person name="Harris D."/>
            <person name="Lilley A."/>
            <person name="Oliver A."/>
            <person name="Parkhill J."/>
            <person name="Quail M.A."/>
            <person name="Rainey P.B."/>
            <person name="Saunders N.J."/>
            <person name="Seeger K."/>
            <person name="Snyder L.A.S."/>
            <person name="Squares R."/>
            <person name="Thomas C.M."/>
            <person name="Turner S.L."/>
            <person name="Zhang X.-X."/>
            <person name="Field D."/>
            <person name="Bailey M.J."/>
        </authorList>
    </citation>
    <scope>NUCLEOTIDE SEQUENCE [LARGE SCALE GENOMIC DNA]</scope>
    <source>
        <strain evidence="1 2">SBW25</strain>
    </source>
</reference>
<sequence>MLEMNPSSEIKQRVDDLYSAACKHGTTYEAVVHSTFCDSMLDEFSDQESDKPAFAYARETYGYQTQEELRATQAEDWDNGVCSHGLDSMTCPAGCFEQD</sequence>
<evidence type="ECO:0000313" key="1">
    <source>
        <dbReference type="EMBL" id="CAM96179.1"/>
    </source>
</evidence>
<gene>
    <name evidence="1" type="ordered locus">pQBR0147</name>
</gene>
<organism evidence="1 2">
    <name type="scientific">Pseudomonas fluorescens (strain SBW25)</name>
    <dbReference type="NCBI Taxonomy" id="216595"/>
    <lineage>
        <taxon>Bacteria</taxon>
        <taxon>Pseudomonadati</taxon>
        <taxon>Pseudomonadota</taxon>
        <taxon>Gammaproteobacteria</taxon>
        <taxon>Pseudomonadales</taxon>
        <taxon>Pseudomonadaceae</taxon>
        <taxon>Pseudomonas</taxon>
    </lineage>
</organism>
<dbReference type="EMBL" id="AM235768">
    <property type="protein sequence ID" value="CAM96179.1"/>
    <property type="molecule type" value="Genomic_DNA"/>
</dbReference>